<reference evidence="1 2" key="1">
    <citation type="journal article" date="2020" name="IScience">
        <title>Genome Sequencing of the Endangered Kingdonia uniflora (Circaeasteraceae, Ranunculales) Reveals Potential Mechanisms of Evolutionary Specialization.</title>
        <authorList>
            <person name="Sun Y."/>
            <person name="Deng T."/>
            <person name="Zhang A."/>
            <person name="Moore M.J."/>
            <person name="Landis J.B."/>
            <person name="Lin N."/>
            <person name="Zhang H."/>
            <person name="Zhang X."/>
            <person name="Huang J."/>
            <person name="Zhang X."/>
            <person name="Sun H."/>
            <person name="Wang H."/>
        </authorList>
    </citation>
    <scope>NUCLEOTIDE SEQUENCE [LARGE SCALE GENOMIC DNA]</scope>
    <source>
        <strain evidence="1">TB1705</strain>
        <tissue evidence="1">Leaf</tissue>
    </source>
</reference>
<protein>
    <submittedName>
        <fullName evidence="1">Uncharacterized protein</fullName>
    </submittedName>
</protein>
<organism evidence="1 2">
    <name type="scientific">Kingdonia uniflora</name>
    <dbReference type="NCBI Taxonomy" id="39325"/>
    <lineage>
        <taxon>Eukaryota</taxon>
        <taxon>Viridiplantae</taxon>
        <taxon>Streptophyta</taxon>
        <taxon>Embryophyta</taxon>
        <taxon>Tracheophyta</taxon>
        <taxon>Spermatophyta</taxon>
        <taxon>Magnoliopsida</taxon>
        <taxon>Ranunculales</taxon>
        <taxon>Circaeasteraceae</taxon>
        <taxon>Kingdonia</taxon>
    </lineage>
</organism>
<gene>
    <name evidence="1" type="ORF">GIB67_003393</name>
</gene>
<name>A0A7J7P8X7_9MAGN</name>
<dbReference type="AlphaFoldDB" id="A0A7J7P8X7"/>
<evidence type="ECO:0000313" key="1">
    <source>
        <dbReference type="EMBL" id="KAF6175905.1"/>
    </source>
</evidence>
<keyword evidence="2" id="KW-1185">Reference proteome</keyword>
<comment type="caution">
    <text evidence="1">The sequence shown here is derived from an EMBL/GenBank/DDBJ whole genome shotgun (WGS) entry which is preliminary data.</text>
</comment>
<evidence type="ECO:0000313" key="2">
    <source>
        <dbReference type="Proteomes" id="UP000541444"/>
    </source>
</evidence>
<proteinExistence type="predicted"/>
<dbReference type="Proteomes" id="UP000541444">
    <property type="component" value="Unassembled WGS sequence"/>
</dbReference>
<feature type="non-terminal residue" evidence="1">
    <location>
        <position position="68"/>
    </location>
</feature>
<accession>A0A7J7P8X7</accession>
<sequence length="68" mass="7568">GVLGVVRSFPCCFAIPRAWNSGFGIIRNRAFQRLSSYFLPRIPAGLELILGLLQISIVLDIPVYDLSF</sequence>
<dbReference type="EMBL" id="JACGCM010000140">
    <property type="protein sequence ID" value="KAF6175905.1"/>
    <property type="molecule type" value="Genomic_DNA"/>
</dbReference>